<evidence type="ECO:0000313" key="2">
    <source>
        <dbReference type="Proteomes" id="UP000251313"/>
    </source>
</evidence>
<dbReference type="Proteomes" id="UP000251313">
    <property type="component" value="Unassembled WGS sequence"/>
</dbReference>
<sequence length="34" mass="3915">MKRFLIFVSLAALPFLIERFMALIHLIVLSVLAQ</sequence>
<reference evidence="1 2" key="1">
    <citation type="submission" date="2018-06" db="EMBL/GenBank/DDBJ databases">
        <authorList>
            <consortium name="Pathogen Informatics"/>
            <person name="Doyle S."/>
        </authorList>
    </citation>
    <scope>NUCLEOTIDE SEQUENCE [LARGE SCALE GENOMIC DNA]</scope>
    <source>
        <strain evidence="1 2">NCTC11967</strain>
    </source>
</reference>
<protein>
    <submittedName>
        <fullName evidence="1">Uncharacterized protein</fullName>
    </submittedName>
</protein>
<accession>A0AB38G1Q5</accession>
<name>A0AB38G1Q5_9ENTR</name>
<organism evidence="1 2">
    <name type="scientific">Yokenella regensburgei</name>
    <dbReference type="NCBI Taxonomy" id="158877"/>
    <lineage>
        <taxon>Bacteria</taxon>
        <taxon>Pseudomonadati</taxon>
        <taxon>Pseudomonadota</taxon>
        <taxon>Gammaproteobacteria</taxon>
        <taxon>Enterobacterales</taxon>
        <taxon>Enterobacteriaceae</taxon>
        <taxon>Yokenella</taxon>
    </lineage>
</organism>
<dbReference type="AlphaFoldDB" id="A0AB38G1Q5"/>
<proteinExistence type="predicted"/>
<comment type="caution">
    <text evidence="1">The sequence shown here is derived from an EMBL/GenBank/DDBJ whole genome shotgun (WGS) entry which is preliminary data.</text>
</comment>
<evidence type="ECO:0000313" key="1">
    <source>
        <dbReference type="EMBL" id="SQA65431.1"/>
    </source>
</evidence>
<gene>
    <name evidence="1" type="ORF">NCTC11967_04462</name>
</gene>
<dbReference type="EMBL" id="UAVL01000021">
    <property type="protein sequence ID" value="SQA65431.1"/>
    <property type="molecule type" value="Genomic_DNA"/>
</dbReference>